<dbReference type="GO" id="GO:0044774">
    <property type="term" value="P:mitotic DNA integrity checkpoint signaling"/>
    <property type="evidence" value="ECO:0007669"/>
    <property type="project" value="TreeGrafter"/>
</dbReference>
<dbReference type="GO" id="GO:0044547">
    <property type="term" value="F:DNA topoisomerase binding"/>
    <property type="evidence" value="ECO:0007669"/>
    <property type="project" value="TreeGrafter"/>
</dbReference>
<dbReference type="GO" id="GO:0000729">
    <property type="term" value="P:DNA double-strand break processing"/>
    <property type="evidence" value="ECO:0007669"/>
    <property type="project" value="TreeGrafter"/>
</dbReference>
<evidence type="ECO:0000313" key="4">
    <source>
        <dbReference type="Proteomes" id="UP000299102"/>
    </source>
</evidence>
<dbReference type="Proteomes" id="UP000299102">
    <property type="component" value="Unassembled WGS sequence"/>
</dbReference>
<dbReference type="InterPro" id="IPR041426">
    <property type="entry name" value="Mos1_HTH"/>
</dbReference>
<dbReference type="Pfam" id="PF17906">
    <property type="entry name" value="HTH_48"/>
    <property type="match status" value="1"/>
</dbReference>
<evidence type="ECO:0000256" key="1">
    <source>
        <dbReference type="SAM" id="MobiDB-lite"/>
    </source>
</evidence>
<dbReference type="PANTHER" id="PTHR46060">
    <property type="entry name" value="MARINER MOS1 TRANSPOSASE-LIKE PROTEIN"/>
    <property type="match status" value="1"/>
</dbReference>
<dbReference type="GO" id="GO:0042800">
    <property type="term" value="F:histone H3K4 methyltransferase activity"/>
    <property type="evidence" value="ECO:0007669"/>
    <property type="project" value="TreeGrafter"/>
</dbReference>
<dbReference type="EMBL" id="BGZK01001351">
    <property type="protein sequence ID" value="GBP77873.1"/>
    <property type="molecule type" value="Genomic_DNA"/>
</dbReference>
<accession>A0A4C1YSA8</accession>
<reference evidence="3 4" key="1">
    <citation type="journal article" date="2019" name="Commun. Biol.">
        <title>The bagworm genome reveals a unique fibroin gene that provides high tensile strength.</title>
        <authorList>
            <person name="Kono N."/>
            <person name="Nakamura H."/>
            <person name="Ohtoshi R."/>
            <person name="Tomita M."/>
            <person name="Numata K."/>
            <person name="Arakawa K."/>
        </authorList>
    </citation>
    <scope>NUCLEOTIDE SEQUENCE [LARGE SCALE GENOMIC DNA]</scope>
</reference>
<dbReference type="GO" id="GO:0000014">
    <property type="term" value="F:single-stranded DNA endodeoxyribonuclease activity"/>
    <property type="evidence" value="ECO:0007669"/>
    <property type="project" value="TreeGrafter"/>
</dbReference>
<dbReference type="PANTHER" id="PTHR46060:SF2">
    <property type="entry name" value="HISTONE-LYSINE N-METHYLTRANSFERASE SETMAR"/>
    <property type="match status" value="1"/>
</dbReference>
<dbReference type="GO" id="GO:0031297">
    <property type="term" value="P:replication fork processing"/>
    <property type="evidence" value="ECO:0007669"/>
    <property type="project" value="TreeGrafter"/>
</dbReference>
<evidence type="ECO:0000259" key="2">
    <source>
        <dbReference type="Pfam" id="PF17906"/>
    </source>
</evidence>
<dbReference type="GO" id="GO:0035861">
    <property type="term" value="C:site of double-strand break"/>
    <property type="evidence" value="ECO:0007669"/>
    <property type="project" value="TreeGrafter"/>
</dbReference>
<protein>
    <recommendedName>
        <fullName evidence="2">Mos1 transposase HTH domain-containing protein</fullName>
    </recommendedName>
</protein>
<comment type="caution">
    <text evidence="3">The sequence shown here is derived from an EMBL/GenBank/DDBJ whole genome shotgun (WGS) entry which is preliminary data.</text>
</comment>
<proteinExistence type="predicted"/>
<feature type="domain" description="Mos1 transposase HTH" evidence="2">
    <location>
        <begin position="11"/>
        <end position="33"/>
    </location>
</feature>
<evidence type="ECO:0000313" key="3">
    <source>
        <dbReference type="EMBL" id="GBP77873.1"/>
    </source>
</evidence>
<dbReference type="GO" id="GO:0003697">
    <property type="term" value="F:single-stranded DNA binding"/>
    <property type="evidence" value="ECO:0007669"/>
    <property type="project" value="TreeGrafter"/>
</dbReference>
<organism evidence="3 4">
    <name type="scientific">Eumeta variegata</name>
    <name type="common">Bagworm moth</name>
    <name type="synonym">Eumeta japonica</name>
    <dbReference type="NCBI Taxonomy" id="151549"/>
    <lineage>
        <taxon>Eukaryota</taxon>
        <taxon>Metazoa</taxon>
        <taxon>Ecdysozoa</taxon>
        <taxon>Arthropoda</taxon>
        <taxon>Hexapoda</taxon>
        <taxon>Insecta</taxon>
        <taxon>Pterygota</taxon>
        <taxon>Neoptera</taxon>
        <taxon>Endopterygota</taxon>
        <taxon>Lepidoptera</taxon>
        <taxon>Glossata</taxon>
        <taxon>Ditrysia</taxon>
        <taxon>Tineoidea</taxon>
        <taxon>Psychidae</taxon>
        <taxon>Oiketicinae</taxon>
        <taxon>Eumeta</taxon>
    </lineage>
</organism>
<keyword evidence="4" id="KW-1185">Reference proteome</keyword>
<dbReference type="GO" id="GO:0003690">
    <property type="term" value="F:double-stranded DNA binding"/>
    <property type="evidence" value="ECO:0007669"/>
    <property type="project" value="TreeGrafter"/>
</dbReference>
<dbReference type="GO" id="GO:0005634">
    <property type="term" value="C:nucleus"/>
    <property type="evidence" value="ECO:0007669"/>
    <property type="project" value="TreeGrafter"/>
</dbReference>
<dbReference type="GO" id="GO:0006303">
    <property type="term" value="P:double-strand break repair via nonhomologous end joining"/>
    <property type="evidence" value="ECO:0007669"/>
    <property type="project" value="TreeGrafter"/>
</dbReference>
<dbReference type="GO" id="GO:0015074">
    <property type="term" value="P:DNA integration"/>
    <property type="evidence" value="ECO:0007669"/>
    <property type="project" value="TreeGrafter"/>
</dbReference>
<dbReference type="AlphaFoldDB" id="A0A4C1YSA8"/>
<dbReference type="InterPro" id="IPR052709">
    <property type="entry name" value="Transposase-MT_Hybrid"/>
</dbReference>
<dbReference type="GO" id="GO:0046975">
    <property type="term" value="F:histone H3K36 methyltransferase activity"/>
    <property type="evidence" value="ECO:0007669"/>
    <property type="project" value="TreeGrafter"/>
</dbReference>
<name>A0A4C1YSA8_EUMVA</name>
<feature type="region of interest" description="Disordered" evidence="1">
    <location>
        <begin position="110"/>
        <end position="131"/>
    </location>
</feature>
<dbReference type="OrthoDB" id="616263at2759"/>
<sequence length="131" mass="15253">MEKCDTSRVDFYKPNAVSKRDAQNWFKRFQSGNFDVKDEPRCGRPVTGKVDAILEKVQQDRRSIFNGIAEKLGIDYKKVLTHLKKENVRVKSEKRKQVRVNEQSVWAVTGHPRRPWPSRRVTANGCPRRDG</sequence>
<dbReference type="GO" id="GO:0000793">
    <property type="term" value="C:condensed chromosome"/>
    <property type="evidence" value="ECO:0007669"/>
    <property type="project" value="TreeGrafter"/>
</dbReference>
<gene>
    <name evidence="3" type="ORF">EVAR_54038_1</name>
</gene>